<dbReference type="Proteomes" id="UP000694856">
    <property type="component" value="Chromosome 13"/>
</dbReference>
<organism evidence="2 4">
    <name type="scientific">Camelus ferus</name>
    <name type="common">Wild bactrian camel</name>
    <name type="synonym">Camelus bactrianus ferus</name>
    <dbReference type="NCBI Taxonomy" id="419612"/>
    <lineage>
        <taxon>Eukaryota</taxon>
        <taxon>Metazoa</taxon>
        <taxon>Chordata</taxon>
        <taxon>Craniata</taxon>
        <taxon>Vertebrata</taxon>
        <taxon>Euteleostomi</taxon>
        <taxon>Mammalia</taxon>
        <taxon>Eutheria</taxon>
        <taxon>Laurasiatheria</taxon>
        <taxon>Artiodactyla</taxon>
        <taxon>Tylopoda</taxon>
        <taxon>Camelidae</taxon>
        <taxon>Camelus</taxon>
    </lineage>
</organism>
<proteinExistence type="predicted"/>
<name>A0A8B8UBA0_CAMFR</name>
<evidence type="ECO:0000313" key="3">
    <source>
        <dbReference type="RefSeq" id="XP_032351601.1"/>
    </source>
</evidence>
<evidence type="ECO:0000313" key="4">
    <source>
        <dbReference type="RefSeq" id="XP_032351603.1"/>
    </source>
</evidence>
<protein>
    <submittedName>
        <fullName evidence="3 4">Uncharacterized protein LOC106728527 isoform X1</fullName>
    </submittedName>
</protein>
<evidence type="ECO:0000256" key="1">
    <source>
        <dbReference type="SAM" id="MobiDB-lite"/>
    </source>
</evidence>
<reference evidence="3 4" key="1">
    <citation type="submission" date="2025-04" db="UniProtKB">
        <authorList>
            <consortium name="RefSeq"/>
        </authorList>
    </citation>
    <scope>IDENTIFICATION</scope>
    <source>
        <tissue evidence="3 4">Ear skin</tissue>
    </source>
</reference>
<dbReference type="RefSeq" id="XP_032351601.1">
    <property type="nucleotide sequence ID" value="XM_032495710.1"/>
</dbReference>
<dbReference type="KEGG" id="cfr:106728527"/>
<accession>A0A8B8UBA0</accession>
<keyword evidence="2" id="KW-1185">Reference proteome</keyword>
<sequence length="239" mass="26093">MGCTGKPGSGGPADRSGACVGATWRRDSDIASCPLAPSAGSECSREGSTEAGGQSRLSAGAPRGEPTRTRVRLGGLMEELPANRRLPTAESIPPGEMVTIYEKNQRNLELNPSTSCAAWGKSLHLSELLSSFSSQMLEEMLAFLRMKFTLKYFQPHTNHPPRILESFLSEQSCWQTLTRACCNTDSQRGVLERIPAYVLVPVLLLRPSVSINLFWITSLLSKDWSTLKKKKGCKSAFIS</sequence>
<dbReference type="RefSeq" id="XP_032351603.1">
    <property type="nucleotide sequence ID" value="XM_032495712.1"/>
</dbReference>
<dbReference type="AlphaFoldDB" id="A0A8B8UBA0"/>
<evidence type="ECO:0000313" key="2">
    <source>
        <dbReference type="Proteomes" id="UP000694856"/>
    </source>
</evidence>
<dbReference type="GeneID" id="106728527"/>
<gene>
    <name evidence="3 4" type="primary">LOC106728527</name>
</gene>
<feature type="region of interest" description="Disordered" evidence="1">
    <location>
        <begin position="31"/>
        <end position="68"/>
    </location>
</feature>